<reference evidence="2 3" key="1">
    <citation type="submission" date="2019-12" db="EMBL/GenBank/DDBJ databases">
        <title>Isolation and characterization of three novel carbon monoxide-oxidizing members of Halobacteria from salione crusts and soils.</title>
        <authorList>
            <person name="Myers M.R."/>
            <person name="King G.M."/>
        </authorList>
    </citation>
    <scope>NUCLEOTIDE SEQUENCE [LARGE SCALE GENOMIC DNA]</scope>
    <source>
        <strain evidence="2 3">WSH3</strain>
    </source>
</reference>
<evidence type="ECO:0000313" key="2">
    <source>
        <dbReference type="EMBL" id="MXR50192.1"/>
    </source>
</evidence>
<gene>
    <name evidence="2" type="ORF">GRX03_01020</name>
</gene>
<keyword evidence="1" id="KW-0175">Coiled coil</keyword>
<dbReference type="EMBL" id="WUUT01000001">
    <property type="protein sequence ID" value="MXR50192.1"/>
    <property type="molecule type" value="Genomic_DNA"/>
</dbReference>
<dbReference type="OrthoDB" id="351318at2157"/>
<comment type="caution">
    <text evidence="2">The sequence shown here is derived from an EMBL/GenBank/DDBJ whole genome shotgun (WGS) entry which is preliminary data.</text>
</comment>
<keyword evidence="3" id="KW-1185">Reference proteome</keyword>
<proteinExistence type="predicted"/>
<evidence type="ECO:0000256" key="1">
    <source>
        <dbReference type="SAM" id="Coils"/>
    </source>
</evidence>
<name>A0A6B0T4H3_9EURY</name>
<dbReference type="AlphaFoldDB" id="A0A6B0T4H3"/>
<sequence length="109" mass="12744">MGSNKVMVGCRVSENRKEEWDEFVEGSDEFNTLAQLVRVGVERIISDAESDDEEQLEMIRDDLQGVLREIKQTRLDIEELEENIDDAEDISDELMFELEEFFHGDENEQ</sequence>
<protein>
    <submittedName>
        <fullName evidence="2">Uncharacterized protein</fullName>
    </submittedName>
</protein>
<dbReference type="Proteomes" id="UP000466535">
    <property type="component" value="Unassembled WGS sequence"/>
</dbReference>
<dbReference type="RefSeq" id="WP_159762346.1">
    <property type="nucleotide sequence ID" value="NZ_WUUT01000001.1"/>
</dbReference>
<evidence type="ECO:0000313" key="3">
    <source>
        <dbReference type="Proteomes" id="UP000466535"/>
    </source>
</evidence>
<organism evidence="2 3">
    <name type="scientific">Halovenus carboxidivorans</name>
    <dbReference type="NCBI Taxonomy" id="2692199"/>
    <lineage>
        <taxon>Archaea</taxon>
        <taxon>Methanobacteriati</taxon>
        <taxon>Methanobacteriota</taxon>
        <taxon>Stenosarchaea group</taxon>
        <taxon>Halobacteria</taxon>
        <taxon>Halobacteriales</taxon>
        <taxon>Haloarculaceae</taxon>
        <taxon>Halovenus</taxon>
    </lineage>
</organism>
<feature type="coiled-coil region" evidence="1">
    <location>
        <begin position="63"/>
        <end position="97"/>
    </location>
</feature>
<accession>A0A6B0T4H3</accession>